<evidence type="ECO:0000256" key="1">
    <source>
        <dbReference type="SAM" id="MobiDB-lite"/>
    </source>
</evidence>
<dbReference type="EMBL" id="HBJA01002506">
    <property type="protein sequence ID" value="CAE0789654.1"/>
    <property type="molecule type" value="Transcribed_RNA"/>
</dbReference>
<dbReference type="AlphaFoldDB" id="A0A7S4FDX0"/>
<feature type="region of interest" description="Disordered" evidence="1">
    <location>
        <begin position="83"/>
        <end position="117"/>
    </location>
</feature>
<sequence length="117" mass="12380">MLTKASLGPILDKRVHMDQPSENQGFGSSEGFGSPQATSIPHIDCQDHCPASQKTVPRGQCTLLATYDHNIKVSSTWHFGSLSHGHHHPDAVSGAGSVTATGTRPLGGLHDACNEKQ</sequence>
<proteinExistence type="predicted"/>
<accession>A0A7S4FDX0</accession>
<organism evidence="2">
    <name type="scientific">Eutreptiella gymnastica</name>
    <dbReference type="NCBI Taxonomy" id="73025"/>
    <lineage>
        <taxon>Eukaryota</taxon>
        <taxon>Discoba</taxon>
        <taxon>Euglenozoa</taxon>
        <taxon>Euglenida</taxon>
        <taxon>Spirocuta</taxon>
        <taxon>Euglenophyceae</taxon>
        <taxon>Eutreptiales</taxon>
        <taxon>Eutreptiaceae</taxon>
        <taxon>Eutreptiella</taxon>
    </lineage>
</organism>
<name>A0A7S4FDX0_9EUGL</name>
<gene>
    <name evidence="2" type="ORF">EGYM00163_LOCUS768</name>
</gene>
<protein>
    <submittedName>
        <fullName evidence="2">Uncharacterized protein</fullName>
    </submittedName>
</protein>
<reference evidence="2" key="1">
    <citation type="submission" date="2021-01" db="EMBL/GenBank/DDBJ databases">
        <authorList>
            <person name="Corre E."/>
            <person name="Pelletier E."/>
            <person name="Niang G."/>
            <person name="Scheremetjew M."/>
            <person name="Finn R."/>
            <person name="Kale V."/>
            <person name="Holt S."/>
            <person name="Cochrane G."/>
            <person name="Meng A."/>
            <person name="Brown T."/>
            <person name="Cohen L."/>
        </authorList>
    </citation>
    <scope>NUCLEOTIDE SEQUENCE</scope>
    <source>
        <strain evidence="2">CCMP1594</strain>
    </source>
</reference>
<feature type="region of interest" description="Disordered" evidence="1">
    <location>
        <begin position="1"/>
        <end position="39"/>
    </location>
</feature>
<evidence type="ECO:0000313" key="2">
    <source>
        <dbReference type="EMBL" id="CAE0789654.1"/>
    </source>
</evidence>